<name>Q7V797_PROMM</name>
<accession>Q7V797</accession>
<reference evidence="2 3" key="1">
    <citation type="journal article" date="2003" name="Nature">
        <title>Genome divergence in two Prochlorococcus ecotypes reflects oceanic niche differentiation.</title>
        <authorList>
            <person name="Rocap G."/>
            <person name="Larimer F.W."/>
            <person name="Lamerdin J.E."/>
            <person name="Malfatti S."/>
            <person name="Chain P."/>
            <person name="Ahlgren N.A."/>
            <person name="Arellano A."/>
            <person name="Coleman M."/>
            <person name="Hauser L."/>
            <person name="Hess W.R."/>
            <person name="Johnson Z.I."/>
            <person name="Land M.L."/>
            <person name="Lindell D."/>
            <person name="Post A.F."/>
            <person name="Regala W."/>
            <person name="Shah M."/>
            <person name="Shaw S.L."/>
            <person name="Steglich C."/>
            <person name="Sullivan M.B."/>
            <person name="Ting C.S."/>
            <person name="Tolonen A."/>
            <person name="Webb E.A."/>
            <person name="Zinser E.R."/>
            <person name="Chisholm S.W."/>
        </authorList>
    </citation>
    <scope>NUCLEOTIDE SEQUENCE [LARGE SCALE GENOMIC DNA]</scope>
    <source>
        <strain evidence="3">MIT 9313</strain>
    </source>
</reference>
<evidence type="ECO:0000313" key="2">
    <source>
        <dbReference type="EMBL" id="CAE21032.1"/>
    </source>
</evidence>
<feature type="transmembrane region" description="Helical" evidence="1">
    <location>
        <begin position="73"/>
        <end position="93"/>
    </location>
</feature>
<organism evidence="2 3">
    <name type="scientific">Prochlorococcus marinus (strain MIT 9313)</name>
    <dbReference type="NCBI Taxonomy" id="74547"/>
    <lineage>
        <taxon>Bacteria</taxon>
        <taxon>Bacillati</taxon>
        <taxon>Cyanobacteriota</taxon>
        <taxon>Cyanophyceae</taxon>
        <taxon>Synechococcales</taxon>
        <taxon>Prochlorococcaceae</taxon>
        <taxon>Prochlorococcus</taxon>
    </lineage>
</organism>
<keyword evidence="1" id="KW-0472">Membrane</keyword>
<keyword evidence="1" id="KW-0812">Transmembrane</keyword>
<evidence type="ECO:0000313" key="3">
    <source>
        <dbReference type="Proteomes" id="UP000001423"/>
    </source>
</evidence>
<dbReference type="KEGG" id="pmt:PMT_0857"/>
<evidence type="ECO:0000256" key="1">
    <source>
        <dbReference type="SAM" id="Phobius"/>
    </source>
</evidence>
<keyword evidence="3" id="KW-1185">Reference proteome</keyword>
<dbReference type="AlphaFoldDB" id="Q7V797"/>
<protein>
    <submittedName>
        <fullName evidence="2">Uncharacterized protein</fullName>
    </submittedName>
</protein>
<dbReference type="EMBL" id="BX548175">
    <property type="protein sequence ID" value="CAE21032.1"/>
    <property type="molecule type" value="Genomic_DNA"/>
</dbReference>
<gene>
    <name evidence="2" type="ordered locus">PMT_0857</name>
</gene>
<dbReference type="HOGENOM" id="CLU_113710_0_0_3"/>
<sequence>MTRKRRYAAKIIPLSDTFHVNTLFFYFSGASIKEYQPSSHQHQNVLRELIIRPNQNCLASFLKRCTNLNSTSWIETSILVIGTFGFAVLMHIAPVRATPLKLMCSYIYEGKAYKEIYIVDPEKLLVEISYPFAPSEEDRNIIERLIVESISPVIVVARLQTSNSHYFKYEINKVNLEIKTFSVSLVAGVQAMTTRTCKRIKDAPSHQIKI</sequence>
<keyword evidence="1" id="KW-1133">Transmembrane helix</keyword>
<proteinExistence type="predicted"/>
<dbReference type="Proteomes" id="UP000001423">
    <property type="component" value="Chromosome"/>
</dbReference>